<dbReference type="InterPro" id="IPR007539">
    <property type="entry name" value="DUF551"/>
</dbReference>
<name>A0A8S5UXV3_9CAUD</name>
<dbReference type="EMBL" id="BK016163">
    <property type="protein sequence ID" value="DAF99305.1"/>
    <property type="molecule type" value="Genomic_DNA"/>
</dbReference>
<evidence type="ECO:0000313" key="2">
    <source>
        <dbReference type="EMBL" id="DAF99305.1"/>
    </source>
</evidence>
<sequence>MTREKAIEILENGAWWDLLIPITTIEGRKLDIELHEALDIAIAALRNGWISVEDRLPEDDLPKDSDRSMIKCLVAAKGKNGIRTLCRQRYIMSFDPKVNKIHYTDWFWSKGANNITHWQPLPEPPEEE</sequence>
<dbReference type="Pfam" id="PF04448">
    <property type="entry name" value="DUF551"/>
    <property type="match status" value="1"/>
</dbReference>
<reference evidence="2" key="1">
    <citation type="journal article" date="2021" name="Proc. Natl. Acad. Sci. U.S.A.">
        <title>A Catalog of Tens of Thousands of Viruses from Human Metagenomes Reveals Hidden Associations with Chronic Diseases.</title>
        <authorList>
            <person name="Tisza M.J."/>
            <person name="Buck C.B."/>
        </authorList>
    </citation>
    <scope>NUCLEOTIDE SEQUENCE</scope>
    <source>
        <strain evidence="2">Ctfza2</strain>
    </source>
</reference>
<proteinExistence type="predicted"/>
<organism evidence="2">
    <name type="scientific">Siphoviridae sp. ctfza2</name>
    <dbReference type="NCBI Taxonomy" id="2825599"/>
    <lineage>
        <taxon>Viruses</taxon>
        <taxon>Duplodnaviria</taxon>
        <taxon>Heunggongvirae</taxon>
        <taxon>Uroviricota</taxon>
        <taxon>Caudoviricetes</taxon>
    </lineage>
</organism>
<protein>
    <recommendedName>
        <fullName evidence="1">DUF551 domain-containing protein</fullName>
    </recommendedName>
</protein>
<evidence type="ECO:0000259" key="1">
    <source>
        <dbReference type="Pfam" id="PF04448"/>
    </source>
</evidence>
<feature type="domain" description="DUF551" evidence="1">
    <location>
        <begin position="48"/>
        <end position="126"/>
    </location>
</feature>
<accession>A0A8S5UXV3</accession>